<dbReference type="SUPFAM" id="SSF53955">
    <property type="entry name" value="Lysozyme-like"/>
    <property type="match status" value="1"/>
</dbReference>
<dbReference type="PANTHER" id="PTHR21666">
    <property type="entry name" value="PEPTIDASE-RELATED"/>
    <property type="match status" value="1"/>
</dbReference>
<dbReference type="InterPro" id="IPR050570">
    <property type="entry name" value="Cell_wall_metabolism_enzyme"/>
</dbReference>
<accession>A0ABS4JN35</accession>
<dbReference type="PANTHER" id="PTHR21666:SF289">
    <property type="entry name" value="L-ALA--D-GLU ENDOPEPTIDASE"/>
    <property type="match status" value="1"/>
</dbReference>
<dbReference type="CDD" id="cd12797">
    <property type="entry name" value="M23_peptidase"/>
    <property type="match status" value="1"/>
</dbReference>
<proteinExistence type="predicted"/>
<gene>
    <name evidence="3" type="ORF">J2Z69_003091</name>
</gene>
<dbReference type="InterPro" id="IPR023346">
    <property type="entry name" value="Lysozyme-like_dom_sf"/>
</dbReference>
<dbReference type="EMBL" id="JAGGLD010000006">
    <property type="protein sequence ID" value="MBP2002034.1"/>
    <property type="molecule type" value="Genomic_DNA"/>
</dbReference>
<protein>
    <recommendedName>
        <fullName evidence="2">M23ase beta-sheet core domain-containing protein</fullName>
    </recommendedName>
</protein>
<comment type="caution">
    <text evidence="3">The sequence shown here is derived from an EMBL/GenBank/DDBJ whole genome shotgun (WGS) entry which is preliminary data.</text>
</comment>
<sequence length="351" mass="40257">MYFHRYTQYTASLFVVSVTLFLLICHPRLAEATSKQSDSVKPTPEQDVYLARKNLYEEYSHLLHMPWYRLAALDQYERTLVPSAKLQKDPNKLIHISLVPPQWSGWLNPEMEDTNPVTIALFGGIGKDASGDGIADPTNDRDALFTLGKYISTFGYSEDDFRIGLWKYYQTDRAVARVTQFSNIYQHFDRLNLFDGAFPLPVGSIYSYRDTWGNSRHWGGFRIHEGNDLFAPNGVPVRSVCYGTVEVKGWNPFGGWRVGIRDLNNRYYYYAHLHGYRKNLTEGEMVKPGDIIGWVGSSGYGPPGTQGKFPPHLHFGVYRDNGRTEWAFDPYPLLRRWEATDKRKTKASPST</sequence>
<dbReference type="Proteomes" id="UP001519288">
    <property type="component" value="Unassembled WGS sequence"/>
</dbReference>
<dbReference type="RefSeq" id="WP_209864423.1">
    <property type="nucleotide sequence ID" value="NZ_JAGGLD010000006.1"/>
</dbReference>
<dbReference type="Gene3D" id="2.70.70.10">
    <property type="entry name" value="Glucose Permease (Domain IIA)"/>
    <property type="match status" value="1"/>
</dbReference>
<reference evidence="3 4" key="1">
    <citation type="submission" date="2021-03" db="EMBL/GenBank/DDBJ databases">
        <title>Genomic Encyclopedia of Type Strains, Phase IV (KMG-IV): sequencing the most valuable type-strain genomes for metagenomic binning, comparative biology and taxonomic classification.</title>
        <authorList>
            <person name="Goeker M."/>
        </authorList>
    </citation>
    <scope>NUCLEOTIDE SEQUENCE [LARGE SCALE GENOMIC DNA]</scope>
    <source>
        <strain evidence="3 4">DSM 26806</strain>
    </source>
</reference>
<dbReference type="InterPro" id="IPR011055">
    <property type="entry name" value="Dup_hybrid_motif"/>
</dbReference>
<evidence type="ECO:0000256" key="1">
    <source>
        <dbReference type="ARBA" id="ARBA00022729"/>
    </source>
</evidence>
<dbReference type="InterPro" id="IPR016047">
    <property type="entry name" value="M23ase_b-sheet_dom"/>
</dbReference>
<evidence type="ECO:0000313" key="3">
    <source>
        <dbReference type="EMBL" id="MBP2002034.1"/>
    </source>
</evidence>
<feature type="domain" description="M23ase beta-sheet core" evidence="2">
    <location>
        <begin position="223"/>
        <end position="321"/>
    </location>
</feature>
<keyword evidence="4" id="KW-1185">Reference proteome</keyword>
<evidence type="ECO:0000259" key="2">
    <source>
        <dbReference type="Pfam" id="PF01551"/>
    </source>
</evidence>
<keyword evidence="1" id="KW-0732">Signal</keyword>
<dbReference type="Pfam" id="PF01551">
    <property type="entry name" value="Peptidase_M23"/>
    <property type="match status" value="1"/>
</dbReference>
<dbReference type="SUPFAM" id="SSF51261">
    <property type="entry name" value="Duplicated hybrid motif"/>
    <property type="match status" value="1"/>
</dbReference>
<evidence type="ECO:0000313" key="4">
    <source>
        <dbReference type="Proteomes" id="UP001519288"/>
    </source>
</evidence>
<name>A0ABS4JN35_9BACL</name>
<organism evidence="3 4">
    <name type="scientific">Paenibacillus shirakamiensis</name>
    <dbReference type="NCBI Taxonomy" id="1265935"/>
    <lineage>
        <taxon>Bacteria</taxon>
        <taxon>Bacillati</taxon>
        <taxon>Bacillota</taxon>
        <taxon>Bacilli</taxon>
        <taxon>Bacillales</taxon>
        <taxon>Paenibacillaceae</taxon>
        <taxon>Paenibacillus</taxon>
    </lineage>
</organism>